<dbReference type="OrthoDB" id="4871082at2"/>
<dbReference type="RefSeq" id="WP_141784000.1">
    <property type="nucleotide sequence ID" value="NZ_BAAAIK010000003.1"/>
</dbReference>
<sequence length="122" mass="13107">MLAIASLLPLAACQNEEPEADAANAVVRGNPDRADSERLQKEWFTRMGGCLTEAGFPSKMEGDVLTSAGTVGRQDDFDAAWATCEESLGEIPASDPLTPEELGTLYDLYLEADECLRDNGLP</sequence>
<keyword evidence="2" id="KW-1185">Reference proteome</keyword>
<protein>
    <submittedName>
        <fullName evidence="1">Uncharacterized protein</fullName>
    </submittedName>
</protein>
<comment type="caution">
    <text evidence="1">The sequence shown here is derived from an EMBL/GenBank/DDBJ whole genome shotgun (WGS) entry which is preliminary data.</text>
</comment>
<organism evidence="1 2">
    <name type="scientific">Ornithinicoccus hortensis</name>
    <dbReference type="NCBI Taxonomy" id="82346"/>
    <lineage>
        <taxon>Bacteria</taxon>
        <taxon>Bacillati</taxon>
        <taxon>Actinomycetota</taxon>
        <taxon>Actinomycetes</taxon>
        <taxon>Micrococcales</taxon>
        <taxon>Intrasporangiaceae</taxon>
        <taxon>Ornithinicoccus</taxon>
    </lineage>
</organism>
<evidence type="ECO:0000313" key="2">
    <source>
        <dbReference type="Proteomes" id="UP000319516"/>
    </source>
</evidence>
<accession>A0A542YNV0</accession>
<evidence type="ECO:0000313" key="1">
    <source>
        <dbReference type="EMBL" id="TQL49783.1"/>
    </source>
</evidence>
<dbReference type="EMBL" id="VFOP01000001">
    <property type="protein sequence ID" value="TQL49783.1"/>
    <property type="molecule type" value="Genomic_DNA"/>
</dbReference>
<proteinExistence type="predicted"/>
<reference evidence="1 2" key="1">
    <citation type="submission" date="2019-06" db="EMBL/GenBank/DDBJ databases">
        <title>Sequencing the genomes of 1000 actinobacteria strains.</title>
        <authorList>
            <person name="Klenk H.-P."/>
        </authorList>
    </citation>
    <scope>NUCLEOTIDE SEQUENCE [LARGE SCALE GENOMIC DNA]</scope>
    <source>
        <strain evidence="1 2">DSM 12335</strain>
    </source>
</reference>
<name>A0A542YNV0_9MICO</name>
<dbReference type="Proteomes" id="UP000319516">
    <property type="component" value="Unassembled WGS sequence"/>
</dbReference>
<dbReference type="AlphaFoldDB" id="A0A542YNV0"/>
<gene>
    <name evidence="1" type="ORF">FB467_0875</name>
</gene>